<comment type="caution">
    <text evidence="8">The sequence shown here is derived from an EMBL/GenBank/DDBJ whole genome shotgun (WGS) entry which is preliminary data.</text>
</comment>
<dbReference type="InterPro" id="IPR003807">
    <property type="entry name" value="DUF202"/>
</dbReference>
<evidence type="ECO:0000256" key="2">
    <source>
        <dbReference type="ARBA" id="ARBA00022475"/>
    </source>
</evidence>
<dbReference type="InterPro" id="IPR052053">
    <property type="entry name" value="IM_YidH-like"/>
</dbReference>
<reference evidence="8" key="1">
    <citation type="submission" date="2020-12" db="EMBL/GenBank/DDBJ databases">
        <title>Metabolic potential, ecology and presence of endohyphal bacteria is reflected in genomic diversity of Mucoromycotina.</title>
        <authorList>
            <person name="Muszewska A."/>
            <person name="Okrasinska A."/>
            <person name="Steczkiewicz K."/>
            <person name="Drgas O."/>
            <person name="Orlowska M."/>
            <person name="Perlinska-Lenart U."/>
            <person name="Aleksandrzak-Piekarczyk T."/>
            <person name="Szatraj K."/>
            <person name="Zielenkiewicz U."/>
            <person name="Pilsyk S."/>
            <person name="Malc E."/>
            <person name="Mieczkowski P."/>
            <person name="Kruszewska J.S."/>
            <person name="Biernat P."/>
            <person name="Pawlowska J."/>
        </authorList>
    </citation>
    <scope>NUCLEOTIDE SEQUENCE</scope>
    <source>
        <strain evidence="8">WA0000017839</strain>
    </source>
</reference>
<keyword evidence="4 6" id="KW-1133">Transmembrane helix</keyword>
<dbReference type="GO" id="GO:0005886">
    <property type="term" value="C:plasma membrane"/>
    <property type="evidence" value="ECO:0007669"/>
    <property type="project" value="UniProtKB-SubCell"/>
</dbReference>
<comment type="subcellular location">
    <subcellularLocation>
        <location evidence="1">Cell membrane</location>
        <topology evidence="1">Multi-pass membrane protein</topology>
    </subcellularLocation>
</comment>
<feature type="transmembrane region" description="Helical" evidence="6">
    <location>
        <begin position="169"/>
        <end position="190"/>
    </location>
</feature>
<dbReference type="PANTHER" id="PTHR34187:SF2">
    <property type="entry name" value="DUF202 DOMAIN-CONTAINING PROTEIN"/>
    <property type="match status" value="1"/>
</dbReference>
<dbReference type="OrthoDB" id="199599at2759"/>
<dbReference type="Proteomes" id="UP000603453">
    <property type="component" value="Unassembled WGS sequence"/>
</dbReference>
<accession>A0A8H7V8A0</accession>
<keyword evidence="9" id="KW-1185">Reference proteome</keyword>
<keyword evidence="3 6" id="KW-0812">Transmembrane</keyword>
<evidence type="ECO:0000256" key="5">
    <source>
        <dbReference type="ARBA" id="ARBA00023136"/>
    </source>
</evidence>
<keyword evidence="5 6" id="KW-0472">Membrane</keyword>
<dbReference type="Pfam" id="PF02656">
    <property type="entry name" value="DUF202"/>
    <property type="match status" value="1"/>
</dbReference>
<evidence type="ECO:0000256" key="3">
    <source>
        <dbReference type="ARBA" id="ARBA00022692"/>
    </source>
</evidence>
<keyword evidence="2" id="KW-1003">Cell membrane</keyword>
<gene>
    <name evidence="8" type="ORF">INT47_005519</name>
</gene>
<evidence type="ECO:0000259" key="7">
    <source>
        <dbReference type="Pfam" id="PF02656"/>
    </source>
</evidence>
<sequence length="228" mass="25793">MSDEHRHLLSTVPTRQTYLACPETVDPMYHAPVDSNSIHSSPSLDAQLSEDEDYLQQERRMSTVSSIETYNSEEQELAAKKQKYANDSLAYVQRLEKIFNYFSSSLYLENTVAVARDHLANERTYLAWVRTSLSTISIGVAITQLFRLDKDIFKDPQKADELAQIGKPLGLSFIMIGMMYMIFAVIRYFHSQVAMTKGYFPASRGIIIFGSIATLTALIAVFVVVLQI</sequence>
<dbReference type="AlphaFoldDB" id="A0A8H7V8A0"/>
<name>A0A8H7V8A0_9FUNG</name>
<evidence type="ECO:0000313" key="9">
    <source>
        <dbReference type="Proteomes" id="UP000603453"/>
    </source>
</evidence>
<dbReference type="PANTHER" id="PTHR34187">
    <property type="entry name" value="FGR18P"/>
    <property type="match status" value="1"/>
</dbReference>
<feature type="transmembrane region" description="Helical" evidence="6">
    <location>
        <begin position="202"/>
        <end position="226"/>
    </location>
</feature>
<organism evidence="8 9">
    <name type="scientific">Mucor saturninus</name>
    <dbReference type="NCBI Taxonomy" id="64648"/>
    <lineage>
        <taxon>Eukaryota</taxon>
        <taxon>Fungi</taxon>
        <taxon>Fungi incertae sedis</taxon>
        <taxon>Mucoromycota</taxon>
        <taxon>Mucoromycotina</taxon>
        <taxon>Mucoromycetes</taxon>
        <taxon>Mucorales</taxon>
        <taxon>Mucorineae</taxon>
        <taxon>Mucoraceae</taxon>
        <taxon>Mucor</taxon>
    </lineage>
</organism>
<proteinExistence type="predicted"/>
<feature type="transmembrane region" description="Helical" evidence="6">
    <location>
        <begin position="125"/>
        <end position="148"/>
    </location>
</feature>
<evidence type="ECO:0000313" key="8">
    <source>
        <dbReference type="EMBL" id="KAG2209227.1"/>
    </source>
</evidence>
<protein>
    <recommendedName>
        <fullName evidence="7">DUF202 domain-containing protein</fullName>
    </recommendedName>
</protein>
<evidence type="ECO:0000256" key="1">
    <source>
        <dbReference type="ARBA" id="ARBA00004651"/>
    </source>
</evidence>
<dbReference type="EMBL" id="JAEPRD010000016">
    <property type="protein sequence ID" value="KAG2209227.1"/>
    <property type="molecule type" value="Genomic_DNA"/>
</dbReference>
<evidence type="ECO:0000256" key="4">
    <source>
        <dbReference type="ARBA" id="ARBA00022989"/>
    </source>
</evidence>
<evidence type="ECO:0000256" key="6">
    <source>
        <dbReference type="SAM" id="Phobius"/>
    </source>
</evidence>
<feature type="domain" description="DUF202" evidence="7">
    <location>
        <begin position="116"/>
        <end position="192"/>
    </location>
</feature>